<sequence length="453" mass="50656">METDRELEELGYPQMKHIINRLPKDMEERCFARGIIIEDKTTGITDEDIYTEILSCRNLKSLVVTGVPDMSDRTIVELARMIPGLQGLNVNGCKFVSDVSILELVAKAPPLEYLYVGGGVVLTDPVVCAIAKTFLKLLELDLSDGPLVSPVSVRDVWTFSRKLTRLSLARCPLLTDAAFPCRIKERGKKPAPEDKPLPHRPWTWIGGLEPLMLRHTAVDMRVLDLSGLTEMTDEAIAGVMVHCPSLVTLSLAGCTKLTDDALESVSTLGVSLQWLNLAHVPQITDSGIMKLARECTDLRSIDLAFCRQLTDLAVMELAGLKNLVRLVLVRVQKLTDNAVDYLADHTPSLQRLHLSYCDRITLKSLHHLVSRNRGLEHLTATGMPAARRRGLGRFSDPPPETWPPDQKAVFRVFSGGHVRGLARFLDKERVRREQSERQNIPFVARSDDRMDLY</sequence>
<dbReference type="SUPFAM" id="SSF52047">
    <property type="entry name" value="RNI-like"/>
    <property type="match status" value="1"/>
</dbReference>
<dbReference type="PANTHER" id="PTHR13382:SF67">
    <property type="entry name" value="SCF E3 UBIQUITIN LIGASE COMPLEX F-BOX PROTEIN POF2"/>
    <property type="match status" value="1"/>
</dbReference>
<gene>
    <name evidence="3" type="ORF">SCLCIDRAFT_13584</name>
</gene>
<dbReference type="InParanoid" id="A0A0C3E7U7"/>
<dbReference type="SMART" id="SM00367">
    <property type="entry name" value="LRR_CC"/>
    <property type="match status" value="11"/>
</dbReference>
<keyword evidence="1" id="KW-0833">Ubl conjugation pathway</keyword>
<dbReference type="AlphaFoldDB" id="A0A0C3E7U7"/>
<evidence type="ECO:0000256" key="1">
    <source>
        <dbReference type="ARBA" id="ARBA00022786"/>
    </source>
</evidence>
<protein>
    <recommendedName>
        <fullName evidence="2">F-box/LRR-repeat protein 15-like leucin rich repeat domain-containing protein</fullName>
    </recommendedName>
</protein>
<proteinExistence type="predicted"/>
<dbReference type="PANTHER" id="PTHR13382">
    <property type="entry name" value="MITOCHONDRIAL ATP SYNTHASE COUPLING FACTOR B"/>
    <property type="match status" value="1"/>
</dbReference>
<dbReference type="Proteomes" id="UP000053989">
    <property type="component" value="Unassembled WGS sequence"/>
</dbReference>
<dbReference type="HOGENOM" id="CLU_010840_0_0_1"/>
<name>A0A0C3E7U7_9AGAM</name>
<dbReference type="InterPro" id="IPR032675">
    <property type="entry name" value="LRR_dom_sf"/>
</dbReference>
<dbReference type="STRING" id="1036808.A0A0C3E7U7"/>
<dbReference type="InterPro" id="IPR050648">
    <property type="entry name" value="F-box_LRR-repeat"/>
</dbReference>
<reference evidence="4" key="2">
    <citation type="submission" date="2015-01" db="EMBL/GenBank/DDBJ databases">
        <title>Evolutionary Origins and Diversification of the Mycorrhizal Mutualists.</title>
        <authorList>
            <consortium name="DOE Joint Genome Institute"/>
            <consortium name="Mycorrhizal Genomics Consortium"/>
            <person name="Kohler A."/>
            <person name="Kuo A."/>
            <person name="Nagy L.G."/>
            <person name="Floudas D."/>
            <person name="Copeland A."/>
            <person name="Barry K.W."/>
            <person name="Cichocki N."/>
            <person name="Veneault-Fourrey C."/>
            <person name="LaButti K."/>
            <person name="Lindquist E.A."/>
            <person name="Lipzen A."/>
            <person name="Lundell T."/>
            <person name="Morin E."/>
            <person name="Murat C."/>
            <person name="Riley R."/>
            <person name="Ohm R."/>
            <person name="Sun H."/>
            <person name="Tunlid A."/>
            <person name="Henrissat B."/>
            <person name="Grigoriev I.V."/>
            <person name="Hibbett D.S."/>
            <person name="Martin F."/>
        </authorList>
    </citation>
    <scope>NUCLEOTIDE SEQUENCE [LARGE SCALE GENOMIC DNA]</scope>
    <source>
        <strain evidence="4">Foug A</strain>
    </source>
</reference>
<dbReference type="Gene3D" id="3.80.10.10">
    <property type="entry name" value="Ribonuclease Inhibitor"/>
    <property type="match status" value="3"/>
</dbReference>
<evidence type="ECO:0000259" key="2">
    <source>
        <dbReference type="Pfam" id="PF25372"/>
    </source>
</evidence>
<accession>A0A0C3E7U7</accession>
<feature type="domain" description="F-box/LRR-repeat protein 15-like leucin rich repeat" evidence="2">
    <location>
        <begin position="231"/>
        <end position="373"/>
    </location>
</feature>
<dbReference type="InterPro" id="IPR057207">
    <property type="entry name" value="FBXL15_LRR"/>
</dbReference>
<evidence type="ECO:0000313" key="3">
    <source>
        <dbReference type="EMBL" id="KIM68850.1"/>
    </source>
</evidence>
<organism evidence="3 4">
    <name type="scientific">Scleroderma citrinum Foug A</name>
    <dbReference type="NCBI Taxonomy" id="1036808"/>
    <lineage>
        <taxon>Eukaryota</taxon>
        <taxon>Fungi</taxon>
        <taxon>Dikarya</taxon>
        <taxon>Basidiomycota</taxon>
        <taxon>Agaricomycotina</taxon>
        <taxon>Agaricomycetes</taxon>
        <taxon>Agaricomycetidae</taxon>
        <taxon>Boletales</taxon>
        <taxon>Sclerodermatineae</taxon>
        <taxon>Sclerodermataceae</taxon>
        <taxon>Scleroderma</taxon>
    </lineage>
</organism>
<keyword evidence="4" id="KW-1185">Reference proteome</keyword>
<dbReference type="Pfam" id="PF25372">
    <property type="entry name" value="DUF7885"/>
    <property type="match status" value="1"/>
</dbReference>
<reference evidence="3 4" key="1">
    <citation type="submission" date="2014-04" db="EMBL/GenBank/DDBJ databases">
        <authorList>
            <consortium name="DOE Joint Genome Institute"/>
            <person name="Kuo A."/>
            <person name="Kohler A."/>
            <person name="Nagy L.G."/>
            <person name="Floudas D."/>
            <person name="Copeland A."/>
            <person name="Barry K.W."/>
            <person name="Cichocki N."/>
            <person name="Veneault-Fourrey C."/>
            <person name="LaButti K."/>
            <person name="Lindquist E.A."/>
            <person name="Lipzen A."/>
            <person name="Lundell T."/>
            <person name="Morin E."/>
            <person name="Murat C."/>
            <person name="Sun H."/>
            <person name="Tunlid A."/>
            <person name="Henrissat B."/>
            <person name="Grigoriev I.V."/>
            <person name="Hibbett D.S."/>
            <person name="Martin F."/>
            <person name="Nordberg H.P."/>
            <person name="Cantor M.N."/>
            <person name="Hua S.X."/>
        </authorList>
    </citation>
    <scope>NUCLEOTIDE SEQUENCE [LARGE SCALE GENOMIC DNA]</scope>
    <source>
        <strain evidence="3 4">Foug A</strain>
    </source>
</reference>
<evidence type="ECO:0000313" key="4">
    <source>
        <dbReference type="Proteomes" id="UP000053989"/>
    </source>
</evidence>
<dbReference type="GO" id="GO:0005737">
    <property type="term" value="C:cytoplasm"/>
    <property type="evidence" value="ECO:0007669"/>
    <property type="project" value="TreeGrafter"/>
</dbReference>
<dbReference type="OrthoDB" id="10257471at2759"/>
<dbReference type="EMBL" id="KN822008">
    <property type="protein sequence ID" value="KIM68850.1"/>
    <property type="molecule type" value="Genomic_DNA"/>
</dbReference>
<dbReference type="InterPro" id="IPR006553">
    <property type="entry name" value="Leu-rich_rpt_Cys-con_subtyp"/>
</dbReference>